<keyword evidence="2" id="KW-0677">Repeat</keyword>
<accession>A0AAD5WZA8</accession>
<proteinExistence type="inferred from homology"/>
<gene>
    <name evidence="11" type="ORF">HK097_011346</name>
</gene>
<evidence type="ECO:0000256" key="2">
    <source>
        <dbReference type="ARBA" id="ARBA00022737"/>
    </source>
</evidence>
<evidence type="ECO:0000256" key="6">
    <source>
        <dbReference type="ARBA" id="ARBA00061069"/>
    </source>
</evidence>
<evidence type="ECO:0000256" key="1">
    <source>
        <dbReference type="ARBA" id="ARBA00004123"/>
    </source>
</evidence>
<reference evidence="11" key="1">
    <citation type="submission" date="2020-05" db="EMBL/GenBank/DDBJ databases">
        <title>Phylogenomic resolution of chytrid fungi.</title>
        <authorList>
            <person name="Stajich J.E."/>
            <person name="Amses K."/>
            <person name="Simmons R."/>
            <person name="Seto K."/>
            <person name="Myers J."/>
            <person name="Bonds A."/>
            <person name="Quandt C.A."/>
            <person name="Barry K."/>
            <person name="Liu P."/>
            <person name="Grigoriev I."/>
            <person name="Longcore J.E."/>
            <person name="James T.Y."/>
        </authorList>
    </citation>
    <scope>NUCLEOTIDE SEQUENCE</scope>
    <source>
        <strain evidence="11">JEL0318</strain>
    </source>
</reference>
<dbReference type="Proteomes" id="UP001212841">
    <property type="component" value="Unassembled WGS sequence"/>
</dbReference>
<evidence type="ECO:0000313" key="12">
    <source>
        <dbReference type="Proteomes" id="UP001212841"/>
    </source>
</evidence>
<comment type="subunit">
    <text evidence="7">Interacts with the poly(A) tail of mRNA in nucleus.</text>
</comment>
<dbReference type="FunFam" id="3.30.70.330:FF:000144">
    <property type="entry name" value="Polyadenylate-binding protein RBP47B"/>
    <property type="match status" value="1"/>
</dbReference>
<comment type="caution">
    <text evidence="11">The sequence shown here is derived from an EMBL/GenBank/DDBJ whole genome shotgun (WGS) entry which is preliminary data.</text>
</comment>
<dbReference type="CDD" id="cd12345">
    <property type="entry name" value="RRM2_SECp43_like"/>
    <property type="match status" value="1"/>
</dbReference>
<organism evidence="11 12">
    <name type="scientific">Rhizophlyctis rosea</name>
    <dbReference type="NCBI Taxonomy" id="64517"/>
    <lineage>
        <taxon>Eukaryota</taxon>
        <taxon>Fungi</taxon>
        <taxon>Fungi incertae sedis</taxon>
        <taxon>Chytridiomycota</taxon>
        <taxon>Chytridiomycota incertae sedis</taxon>
        <taxon>Chytridiomycetes</taxon>
        <taxon>Rhizophlyctidales</taxon>
        <taxon>Rhizophlyctidaceae</taxon>
        <taxon>Rhizophlyctis</taxon>
    </lineage>
</organism>
<evidence type="ECO:0000256" key="9">
    <source>
        <dbReference type="SAM" id="MobiDB-lite"/>
    </source>
</evidence>
<protein>
    <recommendedName>
        <fullName evidence="10">RRM domain-containing protein</fullName>
    </recommendedName>
</protein>
<dbReference type="GO" id="GO:0003729">
    <property type="term" value="F:mRNA binding"/>
    <property type="evidence" value="ECO:0007669"/>
    <property type="project" value="InterPro"/>
</dbReference>
<sequence length="340" mass="36640">MKHLTTVNGTLIPGTNRVFKLNWASGGGLANAGGAMDKGPEYSIFVGDLDPTVTDYMLFSLFQAQYATCKSAKVVTDPNTGQPRGYGFVRFWDENEANRAINEMQGVICGSRPMRISVATPKNRPAGTGGNLGTTPMQAMPPQQPAYYAPHMGGSGLPPDYDPFNDPTNTTVFVGGLIAPITDEELRQCFSHYGEIVYTKVPPGKGCGFVQFAHRQSAEMAIHQMNGFYIAGSRVRLSWGRSQAVPKNEFQASGPYPPQGGPPMTPGGPLSAGISPYGNMPPPVGDMAMHYPVPPGMMPPPVIDDPRAPVSVEETNEEYIRQQEETLAKTDLAVGWREVS</sequence>
<evidence type="ECO:0000256" key="8">
    <source>
        <dbReference type="PROSITE-ProRule" id="PRU00176"/>
    </source>
</evidence>
<name>A0AAD5WZA8_9FUNG</name>
<dbReference type="GO" id="GO:0005634">
    <property type="term" value="C:nucleus"/>
    <property type="evidence" value="ECO:0007669"/>
    <property type="project" value="UniProtKB-SubCell"/>
</dbReference>
<dbReference type="InterPro" id="IPR000504">
    <property type="entry name" value="RRM_dom"/>
</dbReference>
<evidence type="ECO:0000259" key="10">
    <source>
        <dbReference type="PROSITE" id="PS50102"/>
    </source>
</evidence>
<evidence type="ECO:0000256" key="7">
    <source>
        <dbReference type="ARBA" id="ARBA00063471"/>
    </source>
</evidence>
<keyword evidence="3 8" id="KW-0694">RNA-binding</keyword>
<dbReference type="SMART" id="SM00360">
    <property type="entry name" value="RRM"/>
    <property type="match status" value="2"/>
</dbReference>
<dbReference type="Gene3D" id="3.30.70.330">
    <property type="match status" value="2"/>
</dbReference>
<dbReference type="InterPro" id="IPR050825">
    <property type="entry name" value="RBM42_RBP45_47-like"/>
</dbReference>
<feature type="region of interest" description="Disordered" evidence="9">
    <location>
        <begin position="248"/>
        <end position="277"/>
    </location>
</feature>
<comment type="similarity">
    <text evidence="6">Belongs to the polyadenylate-binding RBP47 family.</text>
</comment>
<dbReference type="GO" id="GO:0005829">
    <property type="term" value="C:cytosol"/>
    <property type="evidence" value="ECO:0007669"/>
    <property type="project" value="TreeGrafter"/>
</dbReference>
<keyword evidence="4" id="KW-0539">Nucleus</keyword>
<dbReference type="PROSITE" id="PS50102">
    <property type="entry name" value="RRM"/>
    <property type="match status" value="2"/>
</dbReference>
<dbReference type="PANTHER" id="PTHR47640">
    <property type="entry name" value="TRNA SELENOCYSTEINE 1-ASSOCIATED PROTEIN 1-RELATED-RELATED"/>
    <property type="match status" value="1"/>
</dbReference>
<dbReference type="InterPro" id="IPR012677">
    <property type="entry name" value="Nucleotide-bd_a/b_plait_sf"/>
</dbReference>
<feature type="compositionally biased region" description="Pro residues" evidence="9">
    <location>
        <begin position="255"/>
        <end position="266"/>
    </location>
</feature>
<evidence type="ECO:0000256" key="4">
    <source>
        <dbReference type="ARBA" id="ARBA00023242"/>
    </source>
</evidence>
<dbReference type="PANTHER" id="PTHR47640:SF10">
    <property type="entry name" value="TRNA SELENOCYSTEINE 1-ASSOCIATED PROTEIN 1-RELATED"/>
    <property type="match status" value="1"/>
</dbReference>
<dbReference type="AlphaFoldDB" id="A0AAD5WZA8"/>
<feature type="domain" description="RRM" evidence="10">
    <location>
        <begin position="170"/>
        <end position="242"/>
    </location>
</feature>
<keyword evidence="12" id="KW-1185">Reference proteome</keyword>
<dbReference type="FunFam" id="3.30.70.330:FF:000405">
    <property type="entry name" value="polyadenylate-binding protein RBP45"/>
    <property type="match status" value="1"/>
</dbReference>
<evidence type="ECO:0000256" key="5">
    <source>
        <dbReference type="ARBA" id="ARBA00057395"/>
    </source>
</evidence>
<dbReference type="SUPFAM" id="SSF54928">
    <property type="entry name" value="RNA-binding domain, RBD"/>
    <property type="match status" value="1"/>
</dbReference>
<comment type="subcellular location">
    <subcellularLocation>
        <location evidence="1">Nucleus</location>
    </subcellularLocation>
</comment>
<dbReference type="InterPro" id="IPR035979">
    <property type="entry name" value="RBD_domain_sf"/>
</dbReference>
<evidence type="ECO:0000313" key="11">
    <source>
        <dbReference type="EMBL" id="KAJ3047649.1"/>
    </source>
</evidence>
<comment type="function">
    <text evidence="5">Heterogeneous nuclear ribonucleoprotein (hnRNP)-protein binding the poly(A) tail of mRNA and probably involved in some steps of pre-mRNA maturation.</text>
</comment>
<dbReference type="EMBL" id="JADGJD010000923">
    <property type="protein sequence ID" value="KAJ3047649.1"/>
    <property type="molecule type" value="Genomic_DNA"/>
</dbReference>
<evidence type="ECO:0000256" key="3">
    <source>
        <dbReference type="ARBA" id="ARBA00022884"/>
    </source>
</evidence>
<dbReference type="Pfam" id="PF00076">
    <property type="entry name" value="RRM_1"/>
    <property type="match status" value="2"/>
</dbReference>
<feature type="domain" description="RRM" evidence="10">
    <location>
        <begin position="42"/>
        <end position="121"/>
    </location>
</feature>